<name>X6N9D2_RETFI</name>
<keyword evidence="2" id="KW-0732">Signal</keyword>
<reference evidence="3 4" key="1">
    <citation type="journal article" date="2013" name="Curr. Biol.">
        <title>The Genome of the Foraminiferan Reticulomyxa filosa.</title>
        <authorList>
            <person name="Glockner G."/>
            <person name="Hulsmann N."/>
            <person name="Schleicher M."/>
            <person name="Noegel A.A."/>
            <person name="Eichinger L."/>
            <person name="Gallinger C."/>
            <person name="Pawlowski J."/>
            <person name="Sierra R."/>
            <person name="Euteneuer U."/>
            <person name="Pillet L."/>
            <person name="Moustafa A."/>
            <person name="Platzer M."/>
            <person name="Groth M."/>
            <person name="Szafranski K."/>
            <person name="Schliwa M."/>
        </authorList>
    </citation>
    <scope>NUCLEOTIDE SEQUENCE [LARGE SCALE GENOMIC DNA]</scope>
</reference>
<feature type="transmembrane region" description="Helical" evidence="1">
    <location>
        <begin position="205"/>
        <end position="225"/>
    </location>
</feature>
<keyword evidence="1" id="KW-0812">Transmembrane</keyword>
<organism evidence="3 4">
    <name type="scientific">Reticulomyxa filosa</name>
    <dbReference type="NCBI Taxonomy" id="46433"/>
    <lineage>
        <taxon>Eukaryota</taxon>
        <taxon>Sar</taxon>
        <taxon>Rhizaria</taxon>
        <taxon>Retaria</taxon>
        <taxon>Foraminifera</taxon>
        <taxon>Monothalamids</taxon>
        <taxon>Reticulomyxidae</taxon>
        <taxon>Reticulomyxa</taxon>
    </lineage>
</organism>
<keyword evidence="1" id="KW-0472">Membrane</keyword>
<feature type="transmembrane region" description="Helical" evidence="1">
    <location>
        <begin position="136"/>
        <end position="160"/>
    </location>
</feature>
<comment type="caution">
    <text evidence="3">The sequence shown here is derived from an EMBL/GenBank/DDBJ whole genome shotgun (WGS) entry which is preliminary data.</text>
</comment>
<sequence>MSMFVLLSLYFSCFLKKEAYYLHITESKKKKNSEPEDSDCRQQWNELSVVISQYASMVWKSVMRYLPRVVIVMMIGYKSTDVCLDMSTYAIGTSLGYLTGSMIGSIWIFPLRHMLPKINRSVSNRKELLQVYFKRTLVLTTAFGVIPLVLFQLFLCHWLLHRIMHEPIYLSKSVFEFVRFYTPYVVCRIYIHMIECSIGAIEIKCAIHLFLVHSHFFLHIVFYYLYLFYYLSHHTFQVYHIAVILSCLSLM</sequence>
<protein>
    <submittedName>
        <fullName evidence="3">Uncharacterized protein</fullName>
    </submittedName>
</protein>
<keyword evidence="1" id="KW-1133">Transmembrane helix</keyword>
<feature type="chain" id="PRO_5004975392" evidence="2">
    <location>
        <begin position="20"/>
        <end position="251"/>
    </location>
</feature>
<gene>
    <name evidence="3" type="ORF">RFI_15312</name>
</gene>
<evidence type="ECO:0000256" key="1">
    <source>
        <dbReference type="SAM" id="Phobius"/>
    </source>
</evidence>
<feature type="transmembrane region" description="Helical" evidence="1">
    <location>
        <begin position="95"/>
        <end position="115"/>
    </location>
</feature>
<dbReference type="AlphaFoldDB" id="X6N9D2"/>
<dbReference type="EMBL" id="ASPP01011209">
    <property type="protein sequence ID" value="ETO21892.1"/>
    <property type="molecule type" value="Genomic_DNA"/>
</dbReference>
<feature type="signal peptide" evidence="2">
    <location>
        <begin position="1"/>
        <end position="19"/>
    </location>
</feature>
<evidence type="ECO:0000313" key="3">
    <source>
        <dbReference type="EMBL" id="ETO21892.1"/>
    </source>
</evidence>
<dbReference type="Proteomes" id="UP000023152">
    <property type="component" value="Unassembled WGS sequence"/>
</dbReference>
<evidence type="ECO:0000313" key="4">
    <source>
        <dbReference type="Proteomes" id="UP000023152"/>
    </source>
</evidence>
<accession>X6N9D2</accession>
<keyword evidence="4" id="KW-1185">Reference proteome</keyword>
<proteinExistence type="predicted"/>
<evidence type="ECO:0000256" key="2">
    <source>
        <dbReference type="SAM" id="SignalP"/>
    </source>
</evidence>